<evidence type="ECO:0000313" key="2">
    <source>
        <dbReference type="Proteomes" id="UP001188597"/>
    </source>
</evidence>
<accession>A0AA89AXY7</accession>
<keyword evidence="2" id="KW-1185">Reference proteome</keyword>
<organism evidence="1 2">
    <name type="scientific">Escallonia herrerae</name>
    <dbReference type="NCBI Taxonomy" id="1293975"/>
    <lineage>
        <taxon>Eukaryota</taxon>
        <taxon>Viridiplantae</taxon>
        <taxon>Streptophyta</taxon>
        <taxon>Embryophyta</taxon>
        <taxon>Tracheophyta</taxon>
        <taxon>Spermatophyta</taxon>
        <taxon>Magnoliopsida</taxon>
        <taxon>eudicotyledons</taxon>
        <taxon>Gunneridae</taxon>
        <taxon>Pentapetalae</taxon>
        <taxon>asterids</taxon>
        <taxon>campanulids</taxon>
        <taxon>Escalloniales</taxon>
        <taxon>Escalloniaceae</taxon>
        <taxon>Escallonia</taxon>
    </lineage>
</organism>
<sequence>MDELGVVLGMDFMENLSATLNPCCWVMMMVGKEGQPKWMIPLVSKDGAMLRDRAVVKVHEVTIKRALEQLLKNKQRDLVLEQHQVMYDVKVKKNVAEYGVIGELLLLELVEKFEQKAAIKNQHLSKLDVIITKSVLVTLVKRANGHGTSSRSLSGTSKIQGAGGWTDRLAASFIFSASSLIIFPTDFNSFSAAASSLIIFPMDFNSFSAAASCIFPMDFNSFSVAASSIFSMDFNSFSAAASSLTIFPMDFNSFLAAASSLITKPSSSRTIAWLELGTCVVSAAIAKPFAGYEVPTEVWRTERERFSVYLDFKRDSRHVFIPSK</sequence>
<dbReference type="Proteomes" id="UP001188597">
    <property type="component" value="Unassembled WGS sequence"/>
</dbReference>
<proteinExistence type="predicted"/>
<reference evidence="1" key="1">
    <citation type="submission" date="2022-12" db="EMBL/GenBank/DDBJ databases">
        <title>Draft genome assemblies for two species of Escallonia (Escalloniales).</title>
        <authorList>
            <person name="Chanderbali A."/>
            <person name="Dervinis C."/>
            <person name="Anghel I."/>
            <person name="Soltis D."/>
            <person name="Soltis P."/>
            <person name="Zapata F."/>
        </authorList>
    </citation>
    <scope>NUCLEOTIDE SEQUENCE</scope>
    <source>
        <strain evidence="1">UCBG64.0493</strain>
        <tissue evidence="1">Leaf</tissue>
    </source>
</reference>
<dbReference type="EMBL" id="JAVXUP010001140">
    <property type="protein sequence ID" value="KAK3015511.1"/>
    <property type="molecule type" value="Genomic_DNA"/>
</dbReference>
<gene>
    <name evidence="1" type="ORF">RJ639_005393</name>
</gene>
<dbReference type="AlphaFoldDB" id="A0AA89AXY7"/>
<comment type="caution">
    <text evidence="1">The sequence shown here is derived from an EMBL/GenBank/DDBJ whole genome shotgun (WGS) entry which is preliminary data.</text>
</comment>
<name>A0AA89AXY7_9ASTE</name>
<protein>
    <submittedName>
        <fullName evidence="1">Uncharacterized protein</fullName>
    </submittedName>
</protein>
<evidence type="ECO:0000313" key="1">
    <source>
        <dbReference type="EMBL" id="KAK3015511.1"/>
    </source>
</evidence>